<keyword evidence="2" id="KW-1185">Reference proteome</keyword>
<dbReference type="RefSeq" id="WP_093114812.1">
    <property type="nucleotide sequence ID" value="NZ_FODS01000001.1"/>
</dbReference>
<dbReference type="EMBL" id="FODS01000001">
    <property type="protein sequence ID" value="SEO07425.1"/>
    <property type="molecule type" value="Genomic_DNA"/>
</dbReference>
<name>A0A1H8LQM9_9RHOB</name>
<evidence type="ECO:0000313" key="2">
    <source>
        <dbReference type="Proteomes" id="UP000198893"/>
    </source>
</evidence>
<reference evidence="1 2" key="1">
    <citation type="submission" date="2016-10" db="EMBL/GenBank/DDBJ databases">
        <authorList>
            <person name="de Groot N.N."/>
        </authorList>
    </citation>
    <scope>NUCLEOTIDE SEQUENCE [LARGE SCALE GENOMIC DNA]</scope>
    <source>
        <strain evidence="1 2">DSM 27842</strain>
    </source>
</reference>
<proteinExistence type="predicted"/>
<dbReference type="OrthoDB" id="7864548at2"/>
<accession>A0A1H8LQM9</accession>
<dbReference type="STRING" id="569882.SAMN04490248_101251"/>
<gene>
    <name evidence="1" type="ORF">SAMN04490248_101251</name>
</gene>
<evidence type="ECO:0000313" key="1">
    <source>
        <dbReference type="EMBL" id="SEO07425.1"/>
    </source>
</evidence>
<dbReference type="Proteomes" id="UP000198893">
    <property type="component" value="Unassembled WGS sequence"/>
</dbReference>
<evidence type="ECO:0008006" key="3">
    <source>
        <dbReference type="Google" id="ProtNLM"/>
    </source>
</evidence>
<sequence length="168" mass="18103">MQKLLPLLLALIGIGGGGVAGYLLKPKLAEVPLANPCGDEQSQPGTAAAEPVDVEDRPTSVGIEYVKLNNQFVVPVVKDEMVTSLIVLTLSLEVKTGQRELVFEREPKLRDALLQAMFDHANLGGFHGAFTNPNKLDPLRLSLRETARKILGNAVGNVLITDLARQDV</sequence>
<protein>
    <recommendedName>
        <fullName evidence="3">Flagellar protein FliL</fullName>
    </recommendedName>
</protein>
<dbReference type="AlphaFoldDB" id="A0A1H8LQM9"/>
<organism evidence="1 2">
    <name type="scientific">Salinihabitans flavidus</name>
    <dbReference type="NCBI Taxonomy" id="569882"/>
    <lineage>
        <taxon>Bacteria</taxon>
        <taxon>Pseudomonadati</taxon>
        <taxon>Pseudomonadota</taxon>
        <taxon>Alphaproteobacteria</taxon>
        <taxon>Rhodobacterales</taxon>
        <taxon>Roseobacteraceae</taxon>
        <taxon>Salinihabitans</taxon>
    </lineage>
</organism>